<sequence>MRYKNGEDEADSYEGTSAGQDKDVITVLGELRRRYQRKCWVVKFEGRRQEDGKENKGLYTPNRPDQFHLERTNVGSSRNVPNGKQGHPTRKGTHTWVHGWRQGLDTHFNLYYVRVAPLAIKLQQTNSRTSHHVAPNRLSLHQKNPSPFF</sequence>
<name>A0A7R9FC73_9NEOP</name>
<evidence type="ECO:0000313" key="2">
    <source>
        <dbReference type="EMBL" id="CAD7450447.1"/>
    </source>
</evidence>
<dbReference type="AlphaFoldDB" id="A0A7R9FC73"/>
<organism evidence="2">
    <name type="scientific">Timema bartmani</name>
    <dbReference type="NCBI Taxonomy" id="61472"/>
    <lineage>
        <taxon>Eukaryota</taxon>
        <taxon>Metazoa</taxon>
        <taxon>Ecdysozoa</taxon>
        <taxon>Arthropoda</taxon>
        <taxon>Hexapoda</taxon>
        <taxon>Insecta</taxon>
        <taxon>Pterygota</taxon>
        <taxon>Neoptera</taxon>
        <taxon>Polyneoptera</taxon>
        <taxon>Phasmatodea</taxon>
        <taxon>Timematodea</taxon>
        <taxon>Timematoidea</taxon>
        <taxon>Timematidae</taxon>
        <taxon>Timema</taxon>
    </lineage>
</organism>
<accession>A0A7R9FC73</accession>
<dbReference type="EMBL" id="OD575469">
    <property type="protein sequence ID" value="CAD7450447.1"/>
    <property type="molecule type" value="Genomic_DNA"/>
</dbReference>
<evidence type="ECO:0000256" key="1">
    <source>
        <dbReference type="SAM" id="MobiDB-lite"/>
    </source>
</evidence>
<feature type="region of interest" description="Disordered" evidence="1">
    <location>
        <begin position="51"/>
        <end position="94"/>
    </location>
</feature>
<reference evidence="2" key="1">
    <citation type="submission" date="2020-11" db="EMBL/GenBank/DDBJ databases">
        <authorList>
            <person name="Tran Van P."/>
        </authorList>
    </citation>
    <scope>NUCLEOTIDE SEQUENCE</scope>
</reference>
<protein>
    <submittedName>
        <fullName evidence="2">Uncharacterized protein</fullName>
    </submittedName>
</protein>
<gene>
    <name evidence="2" type="ORF">TBIB3V08_LOCUS12717</name>
</gene>
<feature type="compositionally biased region" description="Polar residues" evidence="1">
    <location>
        <begin position="73"/>
        <end position="82"/>
    </location>
</feature>
<proteinExistence type="predicted"/>